<protein>
    <submittedName>
        <fullName evidence="1">Uncharacterized protein</fullName>
    </submittedName>
</protein>
<evidence type="ECO:0000313" key="1">
    <source>
        <dbReference type="EMBL" id="RVT90806.1"/>
    </source>
</evidence>
<name>A0A437LZM6_9SPHN</name>
<comment type="caution">
    <text evidence="1">The sequence shown here is derived from an EMBL/GenBank/DDBJ whole genome shotgun (WGS) entry which is preliminary data.</text>
</comment>
<dbReference type="Proteomes" id="UP000282971">
    <property type="component" value="Unassembled WGS sequence"/>
</dbReference>
<reference evidence="1 2" key="1">
    <citation type="submission" date="2019-01" db="EMBL/GenBank/DDBJ databases">
        <authorList>
            <person name="Chen W.-M."/>
        </authorList>
    </citation>
    <scope>NUCLEOTIDE SEQUENCE [LARGE SCALE GENOMIC DNA]</scope>
    <source>
        <strain evidence="1 2">CCP-7</strain>
    </source>
</reference>
<evidence type="ECO:0000313" key="2">
    <source>
        <dbReference type="Proteomes" id="UP000282971"/>
    </source>
</evidence>
<dbReference type="OrthoDB" id="7584155at2"/>
<organism evidence="1 2">
    <name type="scientific">Sphingomonas crocodyli</name>
    <dbReference type="NCBI Taxonomy" id="1979270"/>
    <lineage>
        <taxon>Bacteria</taxon>
        <taxon>Pseudomonadati</taxon>
        <taxon>Pseudomonadota</taxon>
        <taxon>Alphaproteobacteria</taxon>
        <taxon>Sphingomonadales</taxon>
        <taxon>Sphingomonadaceae</taxon>
        <taxon>Sphingomonas</taxon>
    </lineage>
</organism>
<dbReference type="EMBL" id="SACN01000002">
    <property type="protein sequence ID" value="RVT90806.1"/>
    <property type="molecule type" value="Genomic_DNA"/>
</dbReference>
<sequence>MMDRTISQCRETGRLILQDSCYALHCANGRRMWLEMDRIPLHLVEQEVSVEGERYGRNLIAVHTITPLSRS</sequence>
<accession>A0A437LZM6</accession>
<dbReference type="InterPro" id="IPR043856">
    <property type="entry name" value="DUF5818"/>
</dbReference>
<keyword evidence="2" id="KW-1185">Reference proteome</keyword>
<dbReference type="RefSeq" id="WP_127744822.1">
    <property type="nucleotide sequence ID" value="NZ_SACN01000002.1"/>
</dbReference>
<dbReference type="AlphaFoldDB" id="A0A437LZM6"/>
<proteinExistence type="predicted"/>
<dbReference type="Pfam" id="PF19135">
    <property type="entry name" value="DUF5818"/>
    <property type="match status" value="1"/>
</dbReference>
<gene>
    <name evidence="1" type="ORF">EOD43_14750</name>
</gene>